<dbReference type="Gene3D" id="3.30.565.10">
    <property type="entry name" value="Histidine kinase-like ATPase, C-terminal domain"/>
    <property type="match status" value="1"/>
</dbReference>
<evidence type="ECO:0000256" key="1">
    <source>
        <dbReference type="ARBA" id="ARBA00022527"/>
    </source>
</evidence>
<gene>
    <name evidence="3" type="ORF">GCM10010151_54910</name>
</gene>
<sequence>MTSNEGHGETDMRGLVMAVRHPIAESWQPPPNDSAGPMNEMKFTAEQLPGVRRFAEEHARRYKVDDGLIGDLVIAVNEIATNAVRHGSDHAELRMWAEDGRVIAEIHDSGTWYLSAAPGATPPPPEAEGGMGIWVARQICSAVSISTGDSGTVVRLELSSTARRYV</sequence>
<dbReference type="Proteomes" id="UP001501822">
    <property type="component" value="Unassembled WGS sequence"/>
</dbReference>
<keyword evidence="1" id="KW-0723">Serine/threonine-protein kinase</keyword>
<dbReference type="SUPFAM" id="SSF55874">
    <property type="entry name" value="ATPase domain of HSP90 chaperone/DNA topoisomerase II/histidine kinase"/>
    <property type="match status" value="1"/>
</dbReference>
<reference evidence="3 4" key="1">
    <citation type="journal article" date="2019" name="Int. J. Syst. Evol. Microbiol.">
        <title>The Global Catalogue of Microorganisms (GCM) 10K type strain sequencing project: providing services to taxonomists for standard genome sequencing and annotation.</title>
        <authorList>
            <consortium name="The Broad Institute Genomics Platform"/>
            <consortium name="The Broad Institute Genome Sequencing Center for Infectious Disease"/>
            <person name="Wu L."/>
            <person name="Ma J."/>
        </authorList>
    </citation>
    <scope>NUCLEOTIDE SEQUENCE [LARGE SCALE GENOMIC DNA]</scope>
    <source>
        <strain evidence="3 4">JCM 3146</strain>
    </source>
</reference>
<dbReference type="PANTHER" id="PTHR35526:SF3">
    <property type="entry name" value="ANTI-SIGMA-F FACTOR RSBW"/>
    <property type="match status" value="1"/>
</dbReference>
<keyword evidence="1" id="KW-0418">Kinase</keyword>
<dbReference type="Pfam" id="PF13581">
    <property type="entry name" value="HATPase_c_2"/>
    <property type="match status" value="1"/>
</dbReference>
<dbReference type="PANTHER" id="PTHR35526">
    <property type="entry name" value="ANTI-SIGMA-F FACTOR RSBW-RELATED"/>
    <property type="match status" value="1"/>
</dbReference>
<dbReference type="CDD" id="cd16936">
    <property type="entry name" value="HATPase_RsbW-like"/>
    <property type="match status" value="1"/>
</dbReference>
<feature type="domain" description="Histidine kinase/HSP90-like ATPase" evidence="2">
    <location>
        <begin position="44"/>
        <end position="156"/>
    </location>
</feature>
<evidence type="ECO:0000313" key="3">
    <source>
        <dbReference type="EMBL" id="GAA0358257.1"/>
    </source>
</evidence>
<comment type="caution">
    <text evidence="3">The sequence shown here is derived from an EMBL/GenBank/DDBJ whole genome shotgun (WGS) entry which is preliminary data.</text>
</comment>
<keyword evidence="4" id="KW-1185">Reference proteome</keyword>
<accession>A0ABN0X904</accession>
<proteinExistence type="predicted"/>
<dbReference type="InterPro" id="IPR050267">
    <property type="entry name" value="Anti-sigma-factor_SerPK"/>
</dbReference>
<organism evidence="3 4">
    <name type="scientific">Actinoallomurus spadix</name>
    <dbReference type="NCBI Taxonomy" id="79912"/>
    <lineage>
        <taxon>Bacteria</taxon>
        <taxon>Bacillati</taxon>
        <taxon>Actinomycetota</taxon>
        <taxon>Actinomycetes</taxon>
        <taxon>Streptosporangiales</taxon>
        <taxon>Thermomonosporaceae</taxon>
        <taxon>Actinoallomurus</taxon>
    </lineage>
</organism>
<evidence type="ECO:0000259" key="2">
    <source>
        <dbReference type="Pfam" id="PF13581"/>
    </source>
</evidence>
<dbReference type="EMBL" id="BAAABM010000053">
    <property type="protein sequence ID" value="GAA0358257.1"/>
    <property type="molecule type" value="Genomic_DNA"/>
</dbReference>
<dbReference type="InterPro" id="IPR003594">
    <property type="entry name" value="HATPase_dom"/>
</dbReference>
<name>A0ABN0X904_9ACTN</name>
<evidence type="ECO:0000313" key="4">
    <source>
        <dbReference type="Proteomes" id="UP001501822"/>
    </source>
</evidence>
<dbReference type="InterPro" id="IPR036890">
    <property type="entry name" value="HATPase_C_sf"/>
</dbReference>
<protein>
    <recommendedName>
        <fullName evidence="2">Histidine kinase/HSP90-like ATPase domain-containing protein</fullName>
    </recommendedName>
</protein>
<keyword evidence="1" id="KW-0808">Transferase</keyword>